<keyword evidence="2" id="KW-0539">Nucleus</keyword>
<dbReference type="EMBL" id="FUEG01000007">
    <property type="protein sequence ID" value="SJL06332.1"/>
    <property type="molecule type" value="Genomic_DNA"/>
</dbReference>
<evidence type="ECO:0000313" key="7">
    <source>
        <dbReference type="Proteomes" id="UP000219338"/>
    </source>
</evidence>
<dbReference type="Pfam" id="PF04003">
    <property type="entry name" value="Utp12"/>
    <property type="match status" value="1"/>
</dbReference>
<reference evidence="7" key="1">
    <citation type="journal article" date="2017" name="Nat. Ecol. Evol.">
        <title>Genome expansion and lineage-specific genetic innovations in the forest pathogenic fungi Armillaria.</title>
        <authorList>
            <person name="Sipos G."/>
            <person name="Prasanna A.N."/>
            <person name="Walter M.C."/>
            <person name="O'Connor E."/>
            <person name="Balint B."/>
            <person name="Krizsan K."/>
            <person name="Kiss B."/>
            <person name="Hess J."/>
            <person name="Varga T."/>
            <person name="Slot J."/>
            <person name="Riley R."/>
            <person name="Boka B."/>
            <person name="Rigling D."/>
            <person name="Barry K."/>
            <person name="Lee J."/>
            <person name="Mihaltcheva S."/>
            <person name="LaButti K."/>
            <person name="Lipzen A."/>
            <person name="Waldron R."/>
            <person name="Moloney N.M."/>
            <person name="Sperisen C."/>
            <person name="Kredics L."/>
            <person name="Vagvoelgyi C."/>
            <person name="Patrignani A."/>
            <person name="Fitzpatrick D."/>
            <person name="Nagy I."/>
            <person name="Doyle S."/>
            <person name="Anderson J.B."/>
            <person name="Grigoriev I.V."/>
            <person name="Gueldener U."/>
            <person name="Muensterkoetter M."/>
            <person name="Nagy L.G."/>
        </authorList>
    </citation>
    <scope>NUCLEOTIDE SEQUENCE [LARGE SCALE GENOMIC DNA]</scope>
    <source>
        <strain evidence="7">C18/9</strain>
    </source>
</reference>
<gene>
    <name evidence="6" type="ORF">ARMOST_09668</name>
</gene>
<dbReference type="InterPro" id="IPR007148">
    <property type="entry name" value="SSU_processome_Utp12"/>
</dbReference>
<name>A0A284RC41_ARMOS</name>
<dbReference type="InterPro" id="IPR015943">
    <property type="entry name" value="WD40/YVTN_repeat-like_dom_sf"/>
</dbReference>
<feature type="region of interest" description="Disordered" evidence="4">
    <location>
        <begin position="1"/>
        <end position="33"/>
    </location>
</feature>
<evidence type="ECO:0000256" key="2">
    <source>
        <dbReference type="ARBA" id="ARBA00023242"/>
    </source>
</evidence>
<dbReference type="Proteomes" id="UP000219338">
    <property type="component" value="Unassembled WGS sequence"/>
</dbReference>
<dbReference type="STRING" id="47428.A0A284RC41"/>
<dbReference type="InterPro" id="IPR036322">
    <property type="entry name" value="WD40_repeat_dom_sf"/>
</dbReference>
<feature type="compositionally biased region" description="Acidic residues" evidence="4">
    <location>
        <begin position="751"/>
        <end position="766"/>
    </location>
</feature>
<evidence type="ECO:0000313" key="6">
    <source>
        <dbReference type="EMBL" id="SJL06332.1"/>
    </source>
</evidence>
<dbReference type="OrthoDB" id="30195at2759"/>
<feature type="domain" description="Small-subunit processome Utp12" evidence="5">
    <location>
        <begin position="533"/>
        <end position="650"/>
    </location>
</feature>
<sequence length="766" mass="81727">MASSEKSKKTKSKPPRGRPTANSAISQPAVEDASTTTALPAFSPNGNLFAYLSLAVDKHRLRVYDTATSQSVAEHLFEATRTTALEWAQLQLPDTDKPSGADQPPSKKKRKKGVVDTAQVKTVEVVILGLSDGTLVLFSPTHGRVIRTLSDSQSTVAILSAIVVKNADNISNIWTTSADGFVRKWDIQTNGVLGSWKSDDRVPYSAMALRPSSEEDDRHILVANHSLRLLSFDNVDSQKPNQLASFSGHASAVKAVQWDASQTRSDRFISMAEADRVVSLWAVPAGDATEGKLAASIQLDSDARAISLLHAAVSPSQVLLTLAASGRISVFPIPAELSPPTSSSHKVSTLLPRSTLAVPSAKNTSGARLLAASFVQGHPGQIRIARVVGGVRPVFDLVSYLDESGAFIKDVSIGDVSASLVTETTMMEPSRRYNESSSMAVSSGAILGHDPDLDDLAIEHPEGELDVDLAELSLGQRLTALSGANTRPEGSDDEEASSSKRRKSSGKKVQNDISVVPAASLTRTLLQALHSSDSKLMETCLAHSDPVLIRNTVKALPPQLAVPLLTACMERLGRGARANNMKGGGGGASSQRGTTLIAWVKTVLAVHSGHLMTMPDLVARLSGLHATLTARIALQESLLSLSGRLDMVLSQIEMRSSAAPAPLVPKKKAVKDKNVKRYVEGESEDEEEEMDVEVEVDSGDDAGSIEDVELGGSSDESGEEEEAEDSEDDENEDEDEDEDDDDDAPIANGFIDDEAEEYSEEESDSE</sequence>
<dbReference type="AlphaFoldDB" id="A0A284RC41"/>
<dbReference type="Gene3D" id="2.130.10.10">
    <property type="entry name" value="YVTN repeat-like/Quinoprotein amine dehydrogenase"/>
    <property type="match status" value="1"/>
</dbReference>
<evidence type="ECO:0000256" key="3">
    <source>
        <dbReference type="ARBA" id="ARBA00038335"/>
    </source>
</evidence>
<dbReference type="SUPFAM" id="SSF50978">
    <property type="entry name" value="WD40 repeat-like"/>
    <property type="match status" value="1"/>
</dbReference>
<organism evidence="6 7">
    <name type="scientific">Armillaria ostoyae</name>
    <name type="common">Armillaria root rot fungus</name>
    <dbReference type="NCBI Taxonomy" id="47428"/>
    <lineage>
        <taxon>Eukaryota</taxon>
        <taxon>Fungi</taxon>
        <taxon>Dikarya</taxon>
        <taxon>Basidiomycota</taxon>
        <taxon>Agaricomycotina</taxon>
        <taxon>Agaricomycetes</taxon>
        <taxon>Agaricomycetidae</taxon>
        <taxon>Agaricales</taxon>
        <taxon>Marasmiineae</taxon>
        <taxon>Physalacriaceae</taxon>
        <taxon>Armillaria</taxon>
    </lineage>
</organism>
<feature type="compositionally biased region" description="Acidic residues" evidence="4">
    <location>
        <begin position="681"/>
        <end position="709"/>
    </location>
</feature>
<comment type="subcellular location">
    <subcellularLocation>
        <location evidence="1">Nucleus</location>
    </subcellularLocation>
</comment>
<protein>
    <recommendedName>
        <fullName evidence="5">Small-subunit processome Utp12 domain-containing protein</fullName>
    </recommendedName>
</protein>
<dbReference type="PANTHER" id="PTHR44267">
    <property type="entry name" value="WD REPEAT-CONTAINING PROTEIN 43"/>
    <property type="match status" value="1"/>
</dbReference>
<evidence type="ECO:0000256" key="1">
    <source>
        <dbReference type="ARBA" id="ARBA00004123"/>
    </source>
</evidence>
<dbReference type="GO" id="GO:0000462">
    <property type="term" value="P:maturation of SSU-rRNA from tricistronic rRNA transcript (SSU-rRNA, 5.8S rRNA, LSU-rRNA)"/>
    <property type="evidence" value="ECO:0007669"/>
    <property type="project" value="TreeGrafter"/>
</dbReference>
<keyword evidence="7" id="KW-1185">Reference proteome</keyword>
<dbReference type="OMA" id="CEHAVNP"/>
<feature type="region of interest" description="Disordered" evidence="4">
    <location>
        <begin position="480"/>
        <end position="511"/>
    </location>
</feature>
<dbReference type="InterPro" id="IPR052414">
    <property type="entry name" value="U3_snoRNA-assoc_WDR"/>
</dbReference>
<feature type="compositionally biased region" description="Acidic residues" evidence="4">
    <location>
        <begin position="716"/>
        <end position="744"/>
    </location>
</feature>
<evidence type="ECO:0000256" key="4">
    <source>
        <dbReference type="SAM" id="MobiDB-lite"/>
    </source>
</evidence>
<proteinExistence type="inferred from homology"/>
<feature type="region of interest" description="Disordered" evidence="4">
    <location>
        <begin position="90"/>
        <end position="114"/>
    </location>
</feature>
<dbReference type="PANTHER" id="PTHR44267:SF1">
    <property type="entry name" value="WD REPEAT-CONTAINING PROTEIN 43"/>
    <property type="match status" value="1"/>
</dbReference>
<accession>A0A284RC41</accession>
<feature type="region of interest" description="Disordered" evidence="4">
    <location>
        <begin position="675"/>
        <end position="766"/>
    </location>
</feature>
<comment type="similarity">
    <text evidence="3">Belongs to the UTP5 family.</text>
</comment>
<evidence type="ECO:0000259" key="5">
    <source>
        <dbReference type="Pfam" id="PF04003"/>
    </source>
</evidence>
<dbReference type="GO" id="GO:0032040">
    <property type="term" value="C:small-subunit processome"/>
    <property type="evidence" value="ECO:0007669"/>
    <property type="project" value="UniProtKB-ARBA"/>
</dbReference>